<feature type="domain" description="Carboxylesterase type B" evidence="5">
    <location>
        <begin position="93"/>
        <end position="632"/>
    </location>
</feature>
<dbReference type="GeneID" id="107267698"/>
<feature type="transmembrane region" description="Helical" evidence="4">
    <location>
        <begin position="283"/>
        <end position="300"/>
    </location>
</feature>
<protein>
    <submittedName>
        <fullName evidence="7 8">Carboxylesterase 1D</fullName>
    </submittedName>
</protein>
<dbReference type="InterPro" id="IPR019819">
    <property type="entry name" value="Carboxylesterase_B_CS"/>
</dbReference>
<evidence type="ECO:0000256" key="4">
    <source>
        <dbReference type="SAM" id="Phobius"/>
    </source>
</evidence>
<evidence type="ECO:0000256" key="3">
    <source>
        <dbReference type="ARBA" id="ARBA00023180"/>
    </source>
</evidence>
<reference evidence="7 8" key="1">
    <citation type="submission" date="2025-04" db="UniProtKB">
        <authorList>
            <consortium name="RefSeq"/>
        </authorList>
    </citation>
    <scope>IDENTIFICATION</scope>
</reference>
<dbReference type="KEGG" id="ccin:107267698"/>
<proteinExistence type="inferred from homology"/>
<evidence type="ECO:0000256" key="1">
    <source>
        <dbReference type="ARBA" id="ARBA00005964"/>
    </source>
</evidence>
<keyword evidence="3" id="KW-0325">Glycoprotein</keyword>
<dbReference type="InterPro" id="IPR002018">
    <property type="entry name" value="CarbesteraseB"/>
</dbReference>
<keyword evidence="4" id="KW-0812">Transmembrane</keyword>
<dbReference type="Proteomes" id="UP000694920">
    <property type="component" value="Unplaced"/>
</dbReference>
<gene>
    <name evidence="7 8" type="primary">LOC107267698</name>
</gene>
<evidence type="ECO:0000313" key="6">
    <source>
        <dbReference type="Proteomes" id="UP000694920"/>
    </source>
</evidence>
<dbReference type="Gene3D" id="3.40.50.1820">
    <property type="entry name" value="alpha/beta hydrolase"/>
    <property type="match status" value="1"/>
</dbReference>
<keyword evidence="2" id="KW-0732">Signal</keyword>
<dbReference type="AlphaFoldDB" id="A0AAJ7BV41"/>
<keyword evidence="4" id="KW-1133">Transmembrane helix</keyword>
<dbReference type="SUPFAM" id="SSF53474">
    <property type="entry name" value="alpha/beta-Hydrolases"/>
    <property type="match status" value="1"/>
</dbReference>
<dbReference type="RefSeq" id="XP_015595175.2">
    <property type="nucleotide sequence ID" value="XM_015739689.2"/>
</dbReference>
<evidence type="ECO:0000259" key="5">
    <source>
        <dbReference type="Pfam" id="PF00135"/>
    </source>
</evidence>
<organism evidence="6 8">
    <name type="scientific">Cephus cinctus</name>
    <name type="common">Wheat stem sawfly</name>
    <dbReference type="NCBI Taxonomy" id="211228"/>
    <lineage>
        <taxon>Eukaryota</taxon>
        <taxon>Metazoa</taxon>
        <taxon>Ecdysozoa</taxon>
        <taxon>Arthropoda</taxon>
        <taxon>Hexapoda</taxon>
        <taxon>Insecta</taxon>
        <taxon>Pterygota</taxon>
        <taxon>Neoptera</taxon>
        <taxon>Endopterygota</taxon>
        <taxon>Hymenoptera</taxon>
        <taxon>Cephoidea</taxon>
        <taxon>Cephidae</taxon>
        <taxon>Cephus</taxon>
    </lineage>
</organism>
<keyword evidence="4" id="KW-0472">Membrane</keyword>
<evidence type="ECO:0000313" key="7">
    <source>
        <dbReference type="RefSeq" id="XP_015595174.2"/>
    </source>
</evidence>
<accession>A0AAJ7BV41</accession>
<dbReference type="RefSeq" id="XP_015595174.2">
    <property type="nucleotide sequence ID" value="XM_015739688.2"/>
</dbReference>
<evidence type="ECO:0000313" key="8">
    <source>
        <dbReference type="RefSeq" id="XP_015595175.2"/>
    </source>
</evidence>
<comment type="similarity">
    <text evidence="1">Belongs to the type-B carboxylesterase/lipase family.</text>
</comment>
<keyword evidence="6" id="KW-1185">Reference proteome</keyword>
<dbReference type="InterPro" id="IPR051093">
    <property type="entry name" value="Neuroligin/BSAL"/>
</dbReference>
<evidence type="ECO:0000256" key="2">
    <source>
        <dbReference type="ARBA" id="ARBA00022729"/>
    </source>
</evidence>
<dbReference type="PROSITE" id="PS00941">
    <property type="entry name" value="CARBOXYLESTERASE_B_2"/>
    <property type="match status" value="1"/>
</dbReference>
<name>A0AAJ7BV41_CEPCN</name>
<feature type="transmembrane region" description="Helical" evidence="4">
    <location>
        <begin position="35"/>
        <end position="54"/>
    </location>
</feature>
<dbReference type="Pfam" id="PF00135">
    <property type="entry name" value="COesterase"/>
    <property type="match status" value="1"/>
</dbReference>
<sequence length="712" mass="79094">MSRASCIIICTTAISFLLHIKLFELSVTPFSPLSALAMLRPAFTFLLVFLTLIVNSKCLTLLKRQKRIVGGITAAQPPEDDPVVFVNKNNHDARVYGMRDPKKGFYVFRGIRFGEPPVGRSRFQRPKAANLEGEFNATRWAAPCPQPNKDKNGKIIGSEDCLFLNVFTPMLPDSGDGYPVLIWIHGGGFRRGAACQYEMRNLIKKKMVVVSIQFRLGSLGFLSTGTKELPGNNAMFDMTLAINWVRNYIEYFGGNPKKIIAFGHGTGASSAIMLSLSKLTKNFFTGLIAMSGSILSNFAIDKDPMRTAKYIASQHDCPTDYIPDMVQCLRELSVEQLLQVDSKLETARMVAQGFLSGLSTLLGPGPVIEGSDDERSLPNFMTETPEVALKMGNFPEIPLLTGVMKDETGGAIFGSYKSEIEKKLKIPNFLNKDLVQNLQSTIPIFGNVSNPFSFEAFRNYFNVFNGNQGYNEIAKVSEAVGDALYNVPAFLTSEHWSKKAKTFLYSFDHKGQNNYAKDFLAGLPIVDAKTSKESTAHGDELGYIFGRNSITGQEIPDENNLSEDDKHVTDVFTDMIATFAWNGKPVLSHKSNNGTQMFSTIPQFSDDKNRFISISSKSELKENFRYCQMALWAGITNRLGSVYCNLFNGTVEFARNIGNIKNIVPNVILGTKILNTKSEKQIEPEASKVIKETTSQKNIQNAVRNLNLRYFG</sequence>
<dbReference type="PANTHER" id="PTHR43903">
    <property type="entry name" value="NEUROLIGIN"/>
    <property type="match status" value="1"/>
</dbReference>
<dbReference type="InterPro" id="IPR029058">
    <property type="entry name" value="AB_hydrolase_fold"/>
</dbReference>